<protein>
    <submittedName>
        <fullName evidence="6">Uncharacterized protein</fullName>
    </submittedName>
</protein>
<keyword evidence="5" id="KW-0732">Signal</keyword>
<proteinExistence type="predicted"/>
<sequence>MNAIKLSACALSCAAFLLWPHATLRAEGQSVENLYLAADHVSRADQYLEMNLLDEAEKEYWQAVSLDYDNIKARQGLGDVYRRKLMFERAIENFQIVLKSQPENVDIQYLISLSYYDNHQYEQARLAAQKALQMNPELAKAENLVRLSEAKKREQDLELQLLRTKEAAALDSFRLIQEAKSKGFVGYVVPGWWMIQTAEPKTMWTGYTVLGATAGLFIGGYMLRSSGQKFYDQAVTGSDRPFYQDRVNIGQSRYKAGGYMIDAALGVFFLNMVDSFILKGKIFGGRTRVKPSLPERDRHNPY</sequence>
<evidence type="ECO:0000256" key="3">
    <source>
        <dbReference type="PROSITE-ProRule" id="PRU00339"/>
    </source>
</evidence>
<dbReference type="PROSITE" id="PS50005">
    <property type="entry name" value="TPR"/>
    <property type="match status" value="2"/>
</dbReference>
<feature type="chain" id="PRO_5009522437" evidence="5">
    <location>
        <begin position="26"/>
        <end position="302"/>
    </location>
</feature>
<reference evidence="6 7" key="1">
    <citation type="journal article" date="2016" name="Nat. Commun.">
        <title>Thousands of microbial genomes shed light on interconnected biogeochemical processes in an aquifer system.</title>
        <authorList>
            <person name="Anantharaman K."/>
            <person name="Brown C.T."/>
            <person name="Hug L.A."/>
            <person name="Sharon I."/>
            <person name="Castelle C.J."/>
            <person name="Probst A.J."/>
            <person name="Thomas B.C."/>
            <person name="Singh A."/>
            <person name="Wilkins M.J."/>
            <person name="Karaoz U."/>
            <person name="Brodie E.L."/>
            <person name="Williams K.H."/>
            <person name="Hubbard S.S."/>
            <person name="Banfield J.F."/>
        </authorList>
    </citation>
    <scope>NUCLEOTIDE SEQUENCE [LARGE SCALE GENOMIC DNA]</scope>
</reference>
<organism evidence="6 7">
    <name type="scientific">Candidatus Glassbacteria bacterium GWA2_58_10</name>
    <dbReference type="NCBI Taxonomy" id="1817865"/>
    <lineage>
        <taxon>Bacteria</taxon>
        <taxon>Candidatus Glassiibacteriota</taxon>
    </lineage>
</organism>
<evidence type="ECO:0000256" key="2">
    <source>
        <dbReference type="ARBA" id="ARBA00022803"/>
    </source>
</evidence>
<dbReference type="EMBL" id="MFIV01000037">
    <property type="protein sequence ID" value="OGF99193.1"/>
    <property type="molecule type" value="Genomic_DNA"/>
</dbReference>
<feature type="transmembrane region" description="Helical" evidence="4">
    <location>
        <begin position="204"/>
        <end position="223"/>
    </location>
</feature>
<keyword evidence="4" id="KW-1133">Transmembrane helix</keyword>
<keyword evidence="4" id="KW-0472">Membrane</keyword>
<feature type="repeat" description="TPR" evidence="3">
    <location>
        <begin position="105"/>
        <end position="138"/>
    </location>
</feature>
<keyword evidence="2 3" id="KW-0802">TPR repeat</keyword>
<feature type="repeat" description="TPR" evidence="3">
    <location>
        <begin position="71"/>
        <end position="104"/>
    </location>
</feature>
<dbReference type="InterPro" id="IPR051012">
    <property type="entry name" value="CellSynth/LPSAsmb/PSIAsmb"/>
</dbReference>
<dbReference type="InterPro" id="IPR019734">
    <property type="entry name" value="TPR_rpt"/>
</dbReference>
<gene>
    <name evidence="6" type="ORF">A2Z86_06795</name>
</gene>
<keyword evidence="1" id="KW-0677">Repeat</keyword>
<evidence type="ECO:0000313" key="7">
    <source>
        <dbReference type="Proteomes" id="UP000176992"/>
    </source>
</evidence>
<dbReference type="SMART" id="SM00028">
    <property type="entry name" value="TPR"/>
    <property type="match status" value="3"/>
</dbReference>
<dbReference type="InterPro" id="IPR011990">
    <property type="entry name" value="TPR-like_helical_dom_sf"/>
</dbReference>
<dbReference type="SUPFAM" id="SSF48452">
    <property type="entry name" value="TPR-like"/>
    <property type="match status" value="1"/>
</dbReference>
<evidence type="ECO:0000256" key="5">
    <source>
        <dbReference type="SAM" id="SignalP"/>
    </source>
</evidence>
<evidence type="ECO:0000313" key="6">
    <source>
        <dbReference type="EMBL" id="OGF99193.1"/>
    </source>
</evidence>
<accession>A0A1F5YGD7</accession>
<evidence type="ECO:0000256" key="1">
    <source>
        <dbReference type="ARBA" id="ARBA00022737"/>
    </source>
</evidence>
<dbReference type="Pfam" id="PF13181">
    <property type="entry name" value="TPR_8"/>
    <property type="match status" value="1"/>
</dbReference>
<evidence type="ECO:0000256" key="4">
    <source>
        <dbReference type="SAM" id="Phobius"/>
    </source>
</evidence>
<dbReference type="Proteomes" id="UP000176992">
    <property type="component" value="Unassembled WGS sequence"/>
</dbReference>
<dbReference type="PANTHER" id="PTHR45586">
    <property type="entry name" value="TPR REPEAT-CONTAINING PROTEIN PA4667"/>
    <property type="match status" value="1"/>
</dbReference>
<name>A0A1F5YGD7_9BACT</name>
<comment type="caution">
    <text evidence="6">The sequence shown here is derived from an EMBL/GenBank/DDBJ whole genome shotgun (WGS) entry which is preliminary data.</text>
</comment>
<dbReference type="Gene3D" id="1.25.40.10">
    <property type="entry name" value="Tetratricopeptide repeat domain"/>
    <property type="match status" value="1"/>
</dbReference>
<feature type="signal peptide" evidence="5">
    <location>
        <begin position="1"/>
        <end position="25"/>
    </location>
</feature>
<dbReference type="PANTHER" id="PTHR45586:SF1">
    <property type="entry name" value="LIPOPOLYSACCHARIDE ASSEMBLY PROTEIN B"/>
    <property type="match status" value="1"/>
</dbReference>
<keyword evidence="4" id="KW-0812">Transmembrane</keyword>
<dbReference type="AlphaFoldDB" id="A0A1F5YGD7"/>